<keyword evidence="1" id="KW-1133">Transmembrane helix</keyword>
<name>A0A2K3NU98_TRIPR</name>
<dbReference type="AlphaFoldDB" id="A0A2K3NU98"/>
<evidence type="ECO:0000313" key="2">
    <source>
        <dbReference type="EMBL" id="PNY06591.1"/>
    </source>
</evidence>
<comment type="caution">
    <text evidence="2">The sequence shown here is derived from an EMBL/GenBank/DDBJ whole genome shotgun (WGS) entry which is preliminary data.</text>
</comment>
<dbReference type="EMBL" id="ASHM01001391">
    <property type="protein sequence ID" value="PNY06591.1"/>
    <property type="molecule type" value="Genomic_DNA"/>
</dbReference>
<accession>A0A2K3NU98</accession>
<reference evidence="2 3" key="1">
    <citation type="journal article" date="2014" name="Am. J. Bot.">
        <title>Genome assembly and annotation for red clover (Trifolium pratense; Fabaceae).</title>
        <authorList>
            <person name="Istvanek J."/>
            <person name="Jaros M."/>
            <person name="Krenek A."/>
            <person name="Repkova J."/>
        </authorList>
    </citation>
    <scope>NUCLEOTIDE SEQUENCE [LARGE SCALE GENOMIC DNA]</scope>
    <source>
        <strain evidence="3">cv. Tatra</strain>
        <tissue evidence="2">Young leaves</tissue>
    </source>
</reference>
<keyword evidence="1" id="KW-0472">Membrane</keyword>
<dbReference type="PANTHER" id="PTHR33417">
    <property type="entry name" value="G-BOX BINDING PROTEIN"/>
    <property type="match status" value="1"/>
</dbReference>
<keyword evidence="1" id="KW-0812">Transmembrane</keyword>
<evidence type="ECO:0000256" key="1">
    <source>
        <dbReference type="SAM" id="Phobius"/>
    </source>
</evidence>
<dbReference type="InterPro" id="IPR010530">
    <property type="entry name" value="B12D"/>
</dbReference>
<gene>
    <name evidence="2" type="ORF">L195_g003063</name>
</gene>
<evidence type="ECO:0008006" key="4">
    <source>
        <dbReference type="Google" id="ProtNLM"/>
    </source>
</evidence>
<dbReference type="Pfam" id="PF06522">
    <property type="entry name" value="B12D"/>
    <property type="match status" value="1"/>
</dbReference>
<feature type="transmembrane region" description="Helical" evidence="1">
    <location>
        <begin position="12"/>
        <end position="30"/>
    </location>
</feature>
<dbReference type="Proteomes" id="UP000236291">
    <property type="component" value="Unassembled WGS sequence"/>
</dbReference>
<proteinExistence type="predicted"/>
<dbReference type="Gramene" id="Tp57577_TGAC_v2_mRNA17683">
    <property type="protein sequence ID" value="Tp57577_TGAC_v2_mRNA17683"/>
    <property type="gene ID" value="Tp57577_TGAC_v2_gene17091"/>
</dbReference>
<evidence type="ECO:0000313" key="3">
    <source>
        <dbReference type="Proteomes" id="UP000236291"/>
    </source>
</evidence>
<dbReference type="STRING" id="57577.A0A2K3NU98"/>
<protein>
    <recommendedName>
        <fullName evidence="4">NADH-ubiquinone reductase complex 1 MLRQ subunit</fullName>
    </recommendedName>
</protein>
<organism evidence="2 3">
    <name type="scientific">Trifolium pratense</name>
    <name type="common">Red clover</name>
    <dbReference type="NCBI Taxonomy" id="57577"/>
    <lineage>
        <taxon>Eukaryota</taxon>
        <taxon>Viridiplantae</taxon>
        <taxon>Streptophyta</taxon>
        <taxon>Embryophyta</taxon>
        <taxon>Tracheophyta</taxon>
        <taxon>Spermatophyta</taxon>
        <taxon>Magnoliopsida</taxon>
        <taxon>eudicotyledons</taxon>
        <taxon>Gunneridae</taxon>
        <taxon>Pentapetalae</taxon>
        <taxon>rosids</taxon>
        <taxon>fabids</taxon>
        <taxon>Fabales</taxon>
        <taxon>Fabaceae</taxon>
        <taxon>Papilionoideae</taxon>
        <taxon>50 kb inversion clade</taxon>
        <taxon>NPAAA clade</taxon>
        <taxon>Hologalegina</taxon>
        <taxon>IRL clade</taxon>
        <taxon>Trifolieae</taxon>
        <taxon>Trifolium</taxon>
    </lineage>
</organism>
<reference evidence="2 3" key="2">
    <citation type="journal article" date="2017" name="Front. Plant Sci.">
        <title>Gene Classification and Mining of Molecular Markers Useful in Red Clover (Trifolium pratense) Breeding.</title>
        <authorList>
            <person name="Istvanek J."/>
            <person name="Dluhosova J."/>
            <person name="Dluhos P."/>
            <person name="Patkova L."/>
            <person name="Nedelnik J."/>
            <person name="Repkova J."/>
        </authorList>
    </citation>
    <scope>NUCLEOTIDE SEQUENCE [LARGE SCALE GENOMIC DNA]</scope>
    <source>
        <strain evidence="3">cv. Tatra</strain>
        <tissue evidence="2">Young leaves</tissue>
    </source>
</reference>
<sequence>MAGSRWIRPEVFPLFAAVGTVVGICGMQLVRNIWTNPEVRVNKENRSAGVLENYAEGEAYAEHKFRKFLRNRPREVMPSVNKFFSDPE</sequence>